<comment type="caution">
    <text evidence="3">The sequence shown here is derived from an EMBL/GenBank/DDBJ whole genome shotgun (WGS) entry which is preliminary data.</text>
</comment>
<dbReference type="Pfam" id="PF03134">
    <property type="entry name" value="TB2_DP1_HVA22"/>
    <property type="match status" value="1"/>
</dbReference>
<dbReference type="EMBL" id="LNRQ01000005">
    <property type="protein sequence ID" value="KZM93990.1"/>
    <property type="molecule type" value="Genomic_DNA"/>
</dbReference>
<organism evidence="3">
    <name type="scientific">Daucus carota subsp. sativus</name>
    <name type="common">Carrot</name>
    <dbReference type="NCBI Taxonomy" id="79200"/>
    <lineage>
        <taxon>Eukaryota</taxon>
        <taxon>Viridiplantae</taxon>
        <taxon>Streptophyta</taxon>
        <taxon>Embryophyta</taxon>
        <taxon>Tracheophyta</taxon>
        <taxon>Spermatophyta</taxon>
        <taxon>Magnoliopsida</taxon>
        <taxon>eudicotyledons</taxon>
        <taxon>Gunneridae</taxon>
        <taxon>Pentapetalae</taxon>
        <taxon>asterids</taxon>
        <taxon>campanulids</taxon>
        <taxon>Apiales</taxon>
        <taxon>Apiaceae</taxon>
        <taxon>Apioideae</taxon>
        <taxon>Scandiceae</taxon>
        <taxon>Daucinae</taxon>
        <taxon>Daucus</taxon>
        <taxon>Daucus sect. Daucus</taxon>
    </lineage>
</organism>
<protein>
    <recommendedName>
        <fullName evidence="1">HVA22-like protein</fullName>
    </recommendedName>
</protein>
<dbReference type="PANTHER" id="PTHR12300">
    <property type="entry name" value="HVA22-LIKE PROTEINS"/>
    <property type="match status" value="1"/>
</dbReference>
<evidence type="ECO:0000256" key="1">
    <source>
        <dbReference type="RuleBase" id="RU362006"/>
    </source>
</evidence>
<accession>A0A162A269</accession>
<gene>
    <name evidence="3" type="ORF">DCAR_017235</name>
</gene>
<name>A0A162A269_DAUCS</name>
<dbReference type="OMA" id="CLVYWAA"/>
<proteinExistence type="inferred from homology"/>
<dbReference type="GO" id="GO:0016020">
    <property type="term" value="C:membrane"/>
    <property type="evidence" value="ECO:0007669"/>
    <property type="project" value="UniProtKB-SubCell"/>
</dbReference>
<dbReference type="InterPro" id="IPR004345">
    <property type="entry name" value="TB2_DP1_HVA22"/>
</dbReference>
<dbReference type="OrthoDB" id="10009287at2759"/>
<dbReference type="Gramene" id="KZM93990">
    <property type="protein sequence ID" value="KZM93990"/>
    <property type="gene ID" value="DCAR_017235"/>
</dbReference>
<sequence length="198" mass="22013">MDVLGTSIAGEVGLRLLLSPLNSTIVMRTACCSVGIVVPVYSSVKAIETGNQQDQKKWLLYWAVYGSFSIAEIYSDKLLSWFPSYYYVKLAFLIWLQLPDTQGAKILYKNHLQPFLKRHEAKIDRVMGLTYIEMAKLISSHQKELQYLKSILARITLSSSGKAPSNTAGPAPPDNPAVVEDQSRGLPEAAPEADEHRD</sequence>
<comment type="similarity">
    <text evidence="1">Belongs to the DP1 family.</text>
</comment>
<evidence type="ECO:0000313" key="3">
    <source>
        <dbReference type="EMBL" id="KZM93990.1"/>
    </source>
</evidence>
<dbReference type="AlphaFoldDB" id="A0A162A269"/>
<dbReference type="PANTHER" id="PTHR12300:SF175">
    <property type="entry name" value="HVA22-LIKE PROTEIN"/>
    <property type="match status" value="1"/>
</dbReference>
<reference evidence="3" key="1">
    <citation type="journal article" date="2016" name="Nat. Genet.">
        <title>A high-quality carrot genome assembly provides new insights into carotenoid accumulation and asterid genome evolution.</title>
        <authorList>
            <person name="Iorizzo M."/>
            <person name="Ellison S."/>
            <person name="Senalik D."/>
            <person name="Zeng P."/>
            <person name="Satapoomin P."/>
            <person name="Huang J."/>
            <person name="Bowman M."/>
            <person name="Iovene M."/>
            <person name="Sanseverino W."/>
            <person name="Cavagnaro P."/>
            <person name="Yildiz M."/>
            <person name="Macko-Podgorni A."/>
            <person name="Moranska E."/>
            <person name="Grzebelus E."/>
            <person name="Grzebelus D."/>
            <person name="Ashrafi H."/>
            <person name="Zheng Z."/>
            <person name="Cheng S."/>
            <person name="Spooner D."/>
            <person name="Van Deynze A."/>
            <person name="Simon P."/>
        </authorList>
    </citation>
    <scope>NUCLEOTIDE SEQUENCE [LARGE SCALE GENOMIC DNA]</scope>
    <source>
        <tissue evidence="3">Leaf</tissue>
    </source>
</reference>
<comment type="subcellular location">
    <subcellularLocation>
        <location evidence="1">Membrane</location>
        <topology evidence="1">Multi-pass membrane protein</topology>
    </subcellularLocation>
</comment>
<feature type="region of interest" description="Disordered" evidence="2">
    <location>
        <begin position="160"/>
        <end position="198"/>
    </location>
</feature>
<evidence type="ECO:0000256" key="2">
    <source>
        <dbReference type="SAM" id="MobiDB-lite"/>
    </source>
</evidence>
<dbReference type="KEGG" id="dcr:108220574"/>